<dbReference type="EMBL" id="VTEQ01000001">
    <property type="protein sequence ID" value="TYS56124.1"/>
    <property type="molecule type" value="Genomic_DNA"/>
</dbReference>
<comment type="similarity">
    <text evidence="1">Belongs to the CapA family.</text>
</comment>
<sequence>MMNVNKKMIGLAIAFLLLIAVGGLLSMQFNDASTKSDAITSEKHVVKQLQVKDKSIETSATIAGIGDILLHDRVYEDAEKDGSYDFAPMFAGVKDILKTPDFLIANQESAPGGTEIGLSTYPSFNSPHEIVDTLQDVGVDVVTTANNHSIDRGEKGLLSAIDYYEKVTMPYVGTFKNPEDQAKIRTFNVNGIKFALLSYTYGTNGIPVPSGKEYLVNLIDENNMINEVKRARELDVDMVVMSLHWGNEYERFPNEEQKRLGKLMTENGVDIILGHHPHVLQPIEKVKTEDGREAVIVYSLGNFLSGQKDDYKDIGGMAVITVNKTIQNGRVSLSYPSVDFEPTYVSEQGYSNYRLHPLSEAHKKGLISNSAKEINTHMFDGIAQ</sequence>
<dbReference type="SMART" id="SM00854">
    <property type="entry name" value="PGA_cap"/>
    <property type="match status" value="1"/>
</dbReference>
<dbReference type="PANTHER" id="PTHR33393">
    <property type="entry name" value="POLYGLUTAMINE SYNTHESIS ACCESSORY PROTEIN RV0574C-RELATED"/>
    <property type="match status" value="1"/>
</dbReference>
<dbReference type="Gene3D" id="3.60.21.10">
    <property type="match status" value="1"/>
</dbReference>
<evidence type="ECO:0000313" key="3">
    <source>
        <dbReference type="EMBL" id="TYS56124.1"/>
    </source>
</evidence>
<evidence type="ECO:0000313" key="4">
    <source>
        <dbReference type="Proteomes" id="UP000322997"/>
    </source>
</evidence>
<evidence type="ECO:0000259" key="2">
    <source>
        <dbReference type="SMART" id="SM00854"/>
    </source>
</evidence>
<evidence type="ECO:0000256" key="1">
    <source>
        <dbReference type="ARBA" id="ARBA00005662"/>
    </source>
</evidence>
<feature type="domain" description="Capsule synthesis protein CapA" evidence="2">
    <location>
        <begin position="61"/>
        <end position="307"/>
    </location>
</feature>
<dbReference type="PANTHER" id="PTHR33393:SF12">
    <property type="entry name" value="CAPSULE BIOSYNTHESIS PROTEIN CAPA"/>
    <property type="match status" value="1"/>
</dbReference>
<gene>
    <name evidence="3" type="ORF">FZC83_00685</name>
</gene>
<dbReference type="SUPFAM" id="SSF56300">
    <property type="entry name" value="Metallo-dependent phosphatases"/>
    <property type="match status" value="1"/>
</dbReference>
<comment type="caution">
    <text evidence="3">The sequence shown here is derived from an EMBL/GenBank/DDBJ whole genome shotgun (WGS) entry which is preliminary data.</text>
</comment>
<reference evidence="3 4" key="1">
    <citation type="submission" date="2019-08" db="EMBL/GenBank/DDBJ databases">
        <title>Bacillus genomes from the desert of Cuatro Cienegas, Coahuila.</title>
        <authorList>
            <person name="Olmedo-Alvarez G."/>
        </authorList>
    </citation>
    <scope>NUCLEOTIDE SEQUENCE [LARGE SCALE GENOMIC DNA]</scope>
    <source>
        <strain evidence="3 4">CH108_3D</strain>
    </source>
</reference>
<dbReference type="CDD" id="cd07381">
    <property type="entry name" value="MPP_CapA"/>
    <property type="match status" value="1"/>
</dbReference>
<dbReference type="Pfam" id="PF09587">
    <property type="entry name" value="PGA_cap"/>
    <property type="match status" value="1"/>
</dbReference>
<proteinExistence type="inferred from homology"/>
<dbReference type="InterPro" id="IPR019079">
    <property type="entry name" value="Capsule_synth_CapA"/>
</dbReference>
<dbReference type="InterPro" id="IPR029052">
    <property type="entry name" value="Metallo-depent_PP-like"/>
</dbReference>
<protein>
    <submittedName>
        <fullName evidence="3">CapA family protein</fullName>
    </submittedName>
</protein>
<name>A0A5D4S214_9BACI</name>
<dbReference type="AlphaFoldDB" id="A0A5D4S214"/>
<dbReference type="InterPro" id="IPR052169">
    <property type="entry name" value="CW_Biosynth-Accessory"/>
</dbReference>
<dbReference type="Proteomes" id="UP000322997">
    <property type="component" value="Unassembled WGS sequence"/>
</dbReference>
<accession>A0A5D4S214</accession>
<organism evidence="3 4">
    <name type="scientific">Rossellomorea marisflavi</name>
    <dbReference type="NCBI Taxonomy" id="189381"/>
    <lineage>
        <taxon>Bacteria</taxon>
        <taxon>Bacillati</taxon>
        <taxon>Bacillota</taxon>
        <taxon>Bacilli</taxon>
        <taxon>Bacillales</taxon>
        <taxon>Bacillaceae</taxon>
        <taxon>Rossellomorea</taxon>
    </lineage>
</organism>